<dbReference type="Proteomes" id="UP001212803">
    <property type="component" value="Chromosome"/>
</dbReference>
<keyword evidence="4" id="KW-1185">Reference proteome</keyword>
<protein>
    <submittedName>
        <fullName evidence="3">GNAT family N-acetyltransferase</fullName>
    </submittedName>
</protein>
<gene>
    <name evidence="3" type="ORF">O0235_14760</name>
</gene>
<feature type="compositionally biased region" description="Basic residues" evidence="1">
    <location>
        <begin position="130"/>
        <end position="141"/>
    </location>
</feature>
<evidence type="ECO:0000256" key="1">
    <source>
        <dbReference type="SAM" id="MobiDB-lite"/>
    </source>
</evidence>
<proteinExistence type="predicted"/>
<organism evidence="3 4">
    <name type="scientific">Tepidiforma flava</name>
    <dbReference type="NCBI Taxonomy" id="3004094"/>
    <lineage>
        <taxon>Bacteria</taxon>
        <taxon>Bacillati</taxon>
        <taxon>Chloroflexota</taxon>
        <taxon>Tepidiformia</taxon>
        <taxon>Tepidiformales</taxon>
        <taxon>Tepidiformaceae</taxon>
        <taxon>Tepidiforma</taxon>
    </lineage>
</organism>
<dbReference type="SUPFAM" id="SSF55729">
    <property type="entry name" value="Acyl-CoA N-acyltransferases (Nat)"/>
    <property type="match status" value="1"/>
</dbReference>
<dbReference type="Gene3D" id="3.40.630.30">
    <property type="match status" value="1"/>
</dbReference>
<dbReference type="InterPro" id="IPR016181">
    <property type="entry name" value="Acyl_CoA_acyltransferase"/>
</dbReference>
<accession>A0ABY7M671</accession>
<evidence type="ECO:0000313" key="3">
    <source>
        <dbReference type="EMBL" id="WBL36008.1"/>
    </source>
</evidence>
<dbReference type="CDD" id="cd04301">
    <property type="entry name" value="NAT_SF"/>
    <property type="match status" value="1"/>
</dbReference>
<evidence type="ECO:0000313" key="4">
    <source>
        <dbReference type="Proteomes" id="UP001212803"/>
    </source>
</evidence>
<feature type="region of interest" description="Disordered" evidence="1">
    <location>
        <begin position="115"/>
        <end position="141"/>
    </location>
</feature>
<feature type="domain" description="N-acetyltransferase" evidence="2">
    <location>
        <begin position="25"/>
        <end position="83"/>
    </location>
</feature>
<evidence type="ECO:0000259" key="2">
    <source>
        <dbReference type="Pfam" id="PF00583"/>
    </source>
</evidence>
<feature type="compositionally biased region" description="Polar residues" evidence="1">
    <location>
        <begin position="118"/>
        <end position="129"/>
    </location>
</feature>
<feature type="region of interest" description="Disordered" evidence="1">
    <location>
        <begin position="72"/>
        <end position="103"/>
    </location>
</feature>
<dbReference type="InterPro" id="IPR000182">
    <property type="entry name" value="GNAT_dom"/>
</dbReference>
<dbReference type="EMBL" id="CP115149">
    <property type="protein sequence ID" value="WBL36008.1"/>
    <property type="molecule type" value="Genomic_DNA"/>
</dbReference>
<sequence>MIEEASPCDAVALARLINSAYRVEDFFKAADRTTLDEVRQLLERETFLVAREADGSIAGCVRVAAEPPEGHFGMLAVDPGHRGAASGGGSSQRQRREHGRRAACGCRSRWPARARNCRPTTRGSATASRVRNRGPRRRCTS</sequence>
<name>A0ABY7M671_9CHLR</name>
<reference evidence="3 4" key="1">
    <citation type="journal article" date="2023" name="ISME J.">
        <title>Thermophilic Dehalococcoidia with unusual traits shed light on an unexpected past.</title>
        <authorList>
            <person name="Palmer M."/>
            <person name="Covington J.K."/>
            <person name="Zhou E.M."/>
            <person name="Thomas S.C."/>
            <person name="Habib N."/>
            <person name="Seymour C.O."/>
            <person name="Lai D."/>
            <person name="Johnston J."/>
            <person name="Hashimi A."/>
            <person name="Jiao J.Y."/>
            <person name="Muok A.R."/>
            <person name="Liu L."/>
            <person name="Xian W.D."/>
            <person name="Zhi X.Y."/>
            <person name="Li M.M."/>
            <person name="Silva L.P."/>
            <person name="Bowen B.P."/>
            <person name="Louie K."/>
            <person name="Briegel A."/>
            <person name="Pett-Ridge J."/>
            <person name="Weber P.K."/>
            <person name="Tocheva E.I."/>
            <person name="Woyke T."/>
            <person name="Northen T.R."/>
            <person name="Mayali X."/>
            <person name="Li W.J."/>
            <person name="Hedlund B.P."/>
        </authorList>
    </citation>
    <scope>NUCLEOTIDE SEQUENCE [LARGE SCALE GENOMIC DNA]</scope>
    <source>
        <strain evidence="3 4">YIM 72310</strain>
    </source>
</reference>
<dbReference type="Pfam" id="PF00583">
    <property type="entry name" value="Acetyltransf_1"/>
    <property type="match status" value="1"/>
</dbReference>